<gene>
    <name evidence="2" type="ORF">NIES267_37360</name>
</gene>
<dbReference type="SUPFAM" id="SSF53335">
    <property type="entry name" value="S-adenosyl-L-methionine-dependent methyltransferases"/>
    <property type="match status" value="1"/>
</dbReference>
<name>A0A1Z4LSL3_9CYAN</name>
<proteinExistence type="predicted"/>
<organism evidence="2 3">
    <name type="scientific">Calothrix parasitica NIES-267</name>
    <dbReference type="NCBI Taxonomy" id="1973488"/>
    <lineage>
        <taxon>Bacteria</taxon>
        <taxon>Bacillati</taxon>
        <taxon>Cyanobacteriota</taxon>
        <taxon>Cyanophyceae</taxon>
        <taxon>Nostocales</taxon>
        <taxon>Calotrichaceae</taxon>
        <taxon>Calothrix</taxon>
    </lineage>
</organism>
<dbReference type="CDD" id="cd02440">
    <property type="entry name" value="AdoMet_MTases"/>
    <property type="match status" value="1"/>
</dbReference>
<feature type="domain" description="Methyltransferase type 11" evidence="1">
    <location>
        <begin position="50"/>
        <end position="149"/>
    </location>
</feature>
<dbReference type="Proteomes" id="UP000218418">
    <property type="component" value="Chromosome"/>
</dbReference>
<dbReference type="InterPro" id="IPR029063">
    <property type="entry name" value="SAM-dependent_MTases_sf"/>
</dbReference>
<accession>A0A1Z4LSL3</accession>
<dbReference type="Pfam" id="PF08241">
    <property type="entry name" value="Methyltransf_11"/>
    <property type="match status" value="1"/>
</dbReference>
<dbReference type="PANTHER" id="PTHR43861">
    <property type="entry name" value="TRANS-ACONITATE 2-METHYLTRANSFERASE-RELATED"/>
    <property type="match status" value="1"/>
</dbReference>
<evidence type="ECO:0000313" key="3">
    <source>
        <dbReference type="Proteomes" id="UP000218418"/>
    </source>
</evidence>
<dbReference type="EMBL" id="AP018227">
    <property type="protein sequence ID" value="BAY84240.1"/>
    <property type="molecule type" value="Genomic_DNA"/>
</dbReference>
<sequence length="230" mass="26175">MDFNNASFVGEAEVYHEQAAHFIPGYASIYEIAGCYLSLNIPSQADILIVGAGAGMEIKTFAKFSPNWTMTGVDPSSRMLDIAKFWVQRNKLENRVKFIEGLISDLSEDDSFDAATCILVMHFLKDEAEKLEFLKNIYRKLKPGGIFILADFTMPSNPQHFQLFKLLYRKHAEFHGEPDEKIQELLKLKKTSVFPISSTKETELVVKAGFTSPVMFFSSLYFQAWFAKKE</sequence>
<keyword evidence="3" id="KW-1185">Reference proteome</keyword>
<protein>
    <recommendedName>
        <fullName evidence="1">Methyltransferase type 11 domain-containing protein</fullName>
    </recommendedName>
</protein>
<dbReference type="InterPro" id="IPR013216">
    <property type="entry name" value="Methyltransf_11"/>
</dbReference>
<evidence type="ECO:0000259" key="1">
    <source>
        <dbReference type="Pfam" id="PF08241"/>
    </source>
</evidence>
<reference evidence="2 3" key="1">
    <citation type="submission" date="2017-06" db="EMBL/GenBank/DDBJ databases">
        <title>Genome sequencing of cyanobaciteial culture collection at National Institute for Environmental Studies (NIES).</title>
        <authorList>
            <person name="Hirose Y."/>
            <person name="Shimura Y."/>
            <person name="Fujisawa T."/>
            <person name="Nakamura Y."/>
            <person name="Kawachi M."/>
        </authorList>
    </citation>
    <scope>NUCLEOTIDE SEQUENCE [LARGE SCALE GENOMIC DNA]</scope>
    <source>
        <strain evidence="2 3">NIES-267</strain>
    </source>
</reference>
<dbReference type="Gene3D" id="3.40.50.150">
    <property type="entry name" value="Vaccinia Virus protein VP39"/>
    <property type="match status" value="1"/>
</dbReference>
<dbReference type="AlphaFoldDB" id="A0A1Z4LSL3"/>
<dbReference type="GO" id="GO:0008757">
    <property type="term" value="F:S-adenosylmethionine-dependent methyltransferase activity"/>
    <property type="evidence" value="ECO:0007669"/>
    <property type="project" value="InterPro"/>
</dbReference>
<evidence type="ECO:0000313" key="2">
    <source>
        <dbReference type="EMBL" id="BAY84240.1"/>
    </source>
</evidence>